<keyword evidence="1" id="KW-0472">Membrane</keyword>
<evidence type="ECO:0000313" key="3">
    <source>
        <dbReference type="Proteomes" id="UP000440498"/>
    </source>
</evidence>
<keyword evidence="1" id="KW-1133">Transmembrane helix</keyword>
<proteinExistence type="predicted"/>
<reference evidence="2 3" key="1">
    <citation type="submission" date="2019-10" db="EMBL/GenBank/DDBJ databases">
        <title>Two novel species isolated from a subtropical stream in China.</title>
        <authorList>
            <person name="Lu H."/>
        </authorList>
    </citation>
    <scope>NUCLEOTIDE SEQUENCE [LARGE SCALE GENOMIC DNA]</scope>
    <source>
        <strain evidence="2 3">FT29W</strain>
    </source>
</reference>
<name>A0A6A7MYU6_9BURK</name>
<dbReference type="Proteomes" id="UP000440498">
    <property type="component" value="Unassembled WGS sequence"/>
</dbReference>
<dbReference type="AlphaFoldDB" id="A0A6A7MYU6"/>
<dbReference type="RefSeq" id="WP_152837372.1">
    <property type="nucleotide sequence ID" value="NZ_WHUG01000002.1"/>
</dbReference>
<evidence type="ECO:0000256" key="1">
    <source>
        <dbReference type="SAM" id="Phobius"/>
    </source>
</evidence>
<dbReference type="EMBL" id="WHUG01000002">
    <property type="protein sequence ID" value="MQA37929.1"/>
    <property type="molecule type" value="Genomic_DNA"/>
</dbReference>
<gene>
    <name evidence="2" type="ORF">GEV02_07195</name>
</gene>
<feature type="transmembrane region" description="Helical" evidence="1">
    <location>
        <begin position="38"/>
        <end position="60"/>
    </location>
</feature>
<keyword evidence="3" id="KW-1185">Reference proteome</keyword>
<sequence>MKEISDEQKAAEGEVMKIYKESSPVIETLFEWAYINHVAWSLAVLALGFIVWLLIALSNAENQRNALMTKQCFDPVFKGEIDKKCLRTVHSREHWWEHVSYALTHVSPEK</sequence>
<accession>A0A6A7MYU6</accession>
<keyword evidence="1" id="KW-0812">Transmembrane</keyword>
<protein>
    <submittedName>
        <fullName evidence="2">Uncharacterized protein</fullName>
    </submittedName>
</protein>
<organism evidence="2 3">
    <name type="scientific">Rugamonas aquatica</name>
    <dbReference type="NCBI Taxonomy" id="2743357"/>
    <lineage>
        <taxon>Bacteria</taxon>
        <taxon>Pseudomonadati</taxon>
        <taxon>Pseudomonadota</taxon>
        <taxon>Betaproteobacteria</taxon>
        <taxon>Burkholderiales</taxon>
        <taxon>Oxalobacteraceae</taxon>
        <taxon>Telluria group</taxon>
        <taxon>Rugamonas</taxon>
    </lineage>
</organism>
<comment type="caution">
    <text evidence="2">The sequence shown here is derived from an EMBL/GenBank/DDBJ whole genome shotgun (WGS) entry which is preliminary data.</text>
</comment>
<evidence type="ECO:0000313" key="2">
    <source>
        <dbReference type="EMBL" id="MQA37929.1"/>
    </source>
</evidence>